<evidence type="ECO:0000256" key="3">
    <source>
        <dbReference type="ARBA" id="ARBA00023125"/>
    </source>
</evidence>
<dbReference type="PROSITE" id="PS50110">
    <property type="entry name" value="RESPONSE_REGULATORY"/>
    <property type="match status" value="1"/>
</dbReference>
<protein>
    <submittedName>
        <fullName evidence="8">Response regulator transcription factor</fullName>
    </submittedName>
</protein>
<keyword evidence="1 5" id="KW-0597">Phosphoprotein</keyword>
<feature type="domain" description="HTH luxR-type" evidence="6">
    <location>
        <begin position="144"/>
        <end position="206"/>
    </location>
</feature>
<dbReference type="Gene3D" id="3.40.50.2300">
    <property type="match status" value="1"/>
</dbReference>
<dbReference type="CDD" id="cd06170">
    <property type="entry name" value="LuxR_C_like"/>
    <property type="match status" value="1"/>
</dbReference>
<evidence type="ECO:0000256" key="2">
    <source>
        <dbReference type="ARBA" id="ARBA00023015"/>
    </source>
</evidence>
<feature type="domain" description="Response regulatory" evidence="7">
    <location>
        <begin position="6"/>
        <end position="121"/>
    </location>
</feature>
<dbReference type="Pfam" id="PF00196">
    <property type="entry name" value="GerE"/>
    <property type="match status" value="1"/>
</dbReference>
<dbReference type="InterPro" id="IPR058245">
    <property type="entry name" value="NreC/VraR/RcsB-like_REC"/>
</dbReference>
<evidence type="ECO:0000256" key="4">
    <source>
        <dbReference type="ARBA" id="ARBA00023163"/>
    </source>
</evidence>
<proteinExistence type="predicted"/>
<evidence type="ECO:0000256" key="5">
    <source>
        <dbReference type="PROSITE-ProRule" id="PRU00169"/>
    </source>
</evidence>
<feature type="modified residue" description="4-aspartylphosphate" evidence="5">
    <location>
        <position position="56"/>
    </location>
</feature>
<dbReference type="PANTHER" id="PTHR43214:SF24">
    <property type="entry name" value="TRANSCRIPTIONAL REGULATORY PROTEIN NARL-RELATED"/>
    <property type="match status" value="1"/>
</dbReference>
<dbReference type="Proteomes" id="UP001589870">
    <property type="component" value="Unassembled WGS sequence"/>
</dbReference>
<dbReference type="RefSeq" id="WP_394301860.1">
    <property type="nucleotide sequence ID" value="NZ_JBHMQT010000033.1"/>
</dbReference>
<dbReference type="PANTHER" id="PTHR43214">
    <property type="entry name" value="TWO-COMPONENT RESPONSE REGULATOR"/>
    <property type="match status" value="1"/>
</dbReference>
<dbReference type="InterPro" id="IPR001789">
    <property type="entry name" value="Sig_transdc_resp-reg_receiver"/>
</dbReference>
<dbReference type="InterPro" id="IPR000792">
    <property type="entry name" value="Tscrpt_reg_LuxR_C"/>
</dbReference>
<evidence type="ECO:0000259" key="7">
    <source>
        <dbReference type="PROSITE" id="PS50110"/>
    </source>
</evidence>
<dbReference type="PROSITE" id="PS50043">
    <property type="entry name" value="HTH_LUXR_2"/>
    <property type="match status" value="1"/>
</dbReference>
<evidence type="ECO:0000259" key="6">
    <source>
        <dbReference type="PROSITE" id="PS50043"/>
    </source>
</evidence>
<keyword evidence="3" id="KW-0238">DNA-binding</keyword>
<dbReference type="EMBL" id="JBHMQT010000033">
    <property type="protein sequence ID" value="MFC0863720.1"/>
    <property type="molecule type" value="Genomic_DNA"/>
</dbReference>
<dbReference type="SUPFAM" id="SSF52172">
    <property type="entry name" value="CheY-like"/>
    <property type="match status" value="1"/>
</dbReference>
<keyword evidence="4" id="KW-0804">Transcription</keyword>
<evidence type="ECO:0000313" key="9">
    <source>
        <dbReference type="Proteomes" id="UP001589870"/>
    </source>
</evidence>
<dbReference type="InterPro" id="IPR011006">
    <property type="entry name" value="CheY-like_superfamily"/>
</dbReference>
<evidence type="ECO:0000256" key="1">
    <source>
        <dbReference type="ARBA" id="ARBA00022553"/>
    </source>
</evidence>
<sequence length="207" mass="21254">MTDPIRVVLVDDHPMLIDGLRLALDVEGISVVGVAGTAAEAAALVGEQAPDVVVMDVHLPDGSGIHALSRLLALQPRLGILMLTMAADDHLIGAAMAAGASGYLLKGASREEIVRAIRAVADGQVIFGSSVGRRAVAGLNFAPPFPQLTQREREVLALVAAGHDNPAIARTLHISAKTAANHVSAILVKLGAADRTQAALIALKAGL</sequence>
<dbReference type="Pfam" id="PF00072">
    <property type="entry name" value="Response_reg"/>
    <property type="match status" value="1"/>
</dbReference>
<dbReference type="SMART" id="SM00421">
    <property type="entry name" value="HTH_LUXR"/>
    <property type="match status" value="1"/>
</dbReference>
<dbReference type="CDD" id="cd17535">
    <property type="entry name" value="REC_NarL-like"/>
    <property type="match status" value="1"/>
</dbReference>
<gene>
    <name evidence="8" type="ORF">ACFHYQ_15565</name>
</gene>
<dbReference type="SUPFAM" id="SSF46894">
    <property type="entry name" value="C-terminal effector domain of the bipartite response regulators"/>
    <property type="match status" value="1"/>
</dbReference>
<evidence type="ECO:0000313" key="8">
    <source>
        <dbReference type="EMBL" id="MFC0863720.1"/>
    </source>
</evidence>
<keyword evidence="9" id="KW-1185">Reference proteome</keyword>
<comment type="caution">
    <text evidence="8">The sequence shown here is derived from an EMBL/GenBank/DDBJ whole genome shotgun (WGS) entry which is preliminary data.</text>
</comment>
<dbReference type="InterPro" id="IPR016032">
    <property type="entry name" value="Sig_transdc_resp-reg_C-effctor"/>
</dbReference>
<keyword evidence="2" id="KW-0805">Transcription regulation</keyword>
<name>A0ABV6U5H8_9ACTN</name>
<reference evidence="8 9" key="1">
    <citation type="submission" date="2024-09" db="EMBL/GenBank/DDBJ databases">
        <authorList>
            <person name="Sun Q."/>
            <person name="Mori K."/>
        </authorList>
    </citation>
    <scope>NUCLEOTIDE SEQUENCE [LARGE SCALE GENOMIC DNA]</scope>
    <source>
        <strain evidence="8 9">TBRC 1851</strain>
    </source>
</reference>
<dbReference type="SMART" id="SM00448">
    <property type="entry name" value="REC"/>
    <property type="match status" value="1"/>
</dbReference>
<accession>A0ABV6U5H8</accession>
<dbReference type="PRINTS" id="PR00038">
    <property type="entry name" value="HTHLUXR"/>
</dbReference>
<organism evidence="8 9">
    <name type="scientific">Sphaerimonospora cavernae</name>
    <dbReference type="NCBI Taxonomy" id="1740611"/>
    <lineage>
        <taxon>Bacteria</taxon>
        <taxon>Bacillati</taxon>
        <taxon>Actinomycetota</taxon>
        <taxon>Actinomycetes</taxon>
        <taxon>Streptosporangiales</taxon>
        <taxon>Streptosporangiaceae</taxon>
        <taxon>Sphaerimonospora</taxon>
    </lineage>
</organism>
<dbReference type="InterPro" id="IPR039420">
    <property type="entry name" value="WalR-like"/>
</dbReference>